<protein>
    <submittedName>
        <fullName evidence="1">Uncharacterized protein</fullName>
    </submittedName>
</protein>
<comment type="caution">
    <text evidence="1">The sequence shown here is derived from an EMBL/GenBank/DDBJ whole genome shotgun (WGS) entry which is preliminary data.</text>
</comment>
<gene>
    <name evidence="1" type="ORF">SLS53_005316</name>
</gene>
<accession>A0AAN9U519</accession>
<evidence type="ECO:0000313" key="2">
    <source>
        <dbReference type="Proteomes" id="UP001320245"/>
    </source>
</evidence>
<reference evidence="1 2" key="1">
    <citation type="journal article" date="2023" name="PLoS ONE">
        <title>Cytospora paraplurivora sp. nov. isolated from orchards with fruit tree decline syndrome in Ontario, Canada.</title>
        <authorList>
            <person name="Ilyukhin E."/>
            <person name="Nguyen H.D.T."/>
            <person name="Castle A.J."/>
            <person name="Ellouze W."/>
        </authorList>
    </citation>
    <scope>NUCLEOTIDE SEQUENCE [LARGE SCALE GENOMIC DNA]</scope>
    <source>
        <strain evidence="1 2">FDS-564</strain>
    </source>
</reference>
<sequence length="75" mass="8627">MAESYLLLENLRFICGTKKTITSESILKVGVQEALRAINWDQEAFHERGEVYEWTKDLSGIDNGCGIEVAKEYEW</sequence>
<name>A0AAN9U519_9PEZI</name>
<dbReference type="EMBL" id="JAJSPL020000020">
    <property type="protein sequence ID" value="KAK7740474.1"/>
    <property type="molecule type" value="Genomic_DNA"/>
</dbReference>
<dbReference type="Proteomes" id="UP001320245">
    <property type="component" value="Unassembled WGS sequence"/>
</dbReference>
<keyword evidence="2" id="KW-1185">Reference proteome</keyword>
<evidence type="ECO:0000313" key="1">
    <source>
        <dbReference type="EMBL" id="KAK7740474.1"/>
    </source>
</evidence>
<proteinExistence type="predicted"/>
<dbReference type="AlphaFoldDB" id="A0AAN9U519"/>
<organism evidence="1 2">
    <name type="scientific">Cytospora paraplurivora</name>
    <dbReference type="NCBI Taxonomy" id="2898453"/>
    <lineage>
        <taxon>Eukaryota</taxon>
        <taxon>Fungi</taxon>
        <taxon>Dikarya</taxon>
        <taxon>Ascomycota</taxon>
        <taxon>Pezizomycotina</taxon>
        <taxon>Sordariomycetes</taxon>
        <taxon>Sordariomycetidae</taxon>
        <taxon>Diaporthales</taxon>
        <taxon>Cytosporaceae</taxon>
        <taxon>Cytospora</taxon>
    </lineage>
</organism>